<proteinExistence type="predicted"/>
<accession>X1G2D9</accession>
<comment type="caution">
    <text evidence="1">The sequence shown here is derived from an EMBL/GenBank/DDBJ whole genome shotgun (WGS) entry which is preliminary data.</text>
</comment>
<protein>
    <submittedName>
        <fullName evidence="1">Uncharacterized protein</fullName>
    </submittedName>
</protein>
<reference evidence="1" key="1">
    <citation type="journal article" date="2014" name="Front. Microbiol.">
        <title>High frequency of phylogenetically diverse reductive dehalogenase-homologous genes in deep subseafloor sedimentary metagenomes.</title>
        <authorList>
            <person name="Kawai M."/>
            <person name="Futagami T."/>
            <person name="Toyoda A."/>
            <person name="Takaki Y."/>
            <person name="Nishi S."/>
            <person name="Hori S."/>
            <person name="Arai W."/>
            <person name="Tsubouchi T."/>
            <person name="Morono Y."/>
            <person name="Uchiyama I."/>
            <person name="Ito T."/>
            <person name="Fujiyama A."/>
            <person name="Inagaki F."/>
            <person name="Takami H."/>
        </authorList>
    </citation>
    <scope>NUCLEOTIDE SEQUENCE</scope>
    <source>
        <strain evidence="1">Expedition CK06-06</strain>
    </source>
</reference>
<dbReference type="EMBL" id="BARU01015458">
    <property type="protein sequence ID" value="GAH52061.1"/>
    <property type="molecule type" value="Genomic_DNA"/>
</dbReference>
<sequence length="57" mass="6658">MSPDMVLIWKGISIWPETISQLKDFTHLIISYYADNPFGNYNADYANRYKINGNIML</sequence>
<feature type="non-terminal residue" evidence="1">
    <location>
        <position position="57"/>
    </location>
</feature>
<dbReference type="AlphaFoldDB" id="X1G2D9"/>
<organism evidence="1">
    <name type="scientific">marine sediment metagenome</name>
    <dbReference type="NCBI Taxonomy" id="412755"/>
    <lineage>
        <taxon>unclassified sequences</taxon>
        <taxon>metagenomes</taxon>
        <taxon>ecological metagenomes</taxon>
    </lineage>
</organism>
<gene>
    <name evidence="1" type="ORF">S03H2_26559</name>
</gene>
<name>X1G2D9_9ZZZZ</name>
<evidence type="ECO:0000313" key="1">
    <source>
        <dbReference type="EMBL" id="GAH52061.1"/>
    </source>
</evidence>